<dbReference type="EMBL" id="MT468672">
    <property type="protein sequence ID" value="QMV80725.1"/>
    <property type="molecule type" value="mRNA"/>
</dbReference>
<proteinExistence type="evidence at transcript level"/>
<protein>
    <submittedName>
        <fullName evidence="2">Cyclotide</fullName>
    </submittedName>
</protein>
<evidence type="ECO:0000313" key="2">
    <source>
        <dbReference type="EMBL" id="QMV80725.1"/>
    </source>
</evidence>
<feature type="signal peptide" evidence="1">
    <location>
        <begin position="1"/>
        <end position="28"/>
    </location>
</feature>
<name>A0A7G5F3A0_CLITE</name>
<dbReference type="AlphaFoldDB" id="A0A7G5F3A0"/>
<feature type="chain" id="PRO_5029014374" evidence="1">
    <location>
        <begin position="29"/>
        <end position="65"/>
    </location>
</feature>
<keyword evidence="1" id="KW-0732">Signal</keyword>
<reference evidence="2" key="1">
    <citation type="journal article" date="2020" name="Sci. Rep.">
        <title>Transcriptomic profiling of the medicinal plant Clitoria ternatea: identification of potential genes in cyclotide biosynthesis.</title>
        <authorList>
            <person name="Kalmankar N.V."/>
            <person name="Venkatesan R."/>
            <person name="Balaram P."/>
            <person name="Sowdhamini R."/>
        </authorList>
    </citation>
    <scope>NUCLEOTIDE SEQUENCE</scope>
</reference>
<evidence type="ECO:0000256" key="1">
    <source>
        <dbReference type="SAM" id="SignalP"/>
    </source>
</evidence>
<reference evidence="2" key="2">
    <citation type="submission" date="2020-05" db="EMBL/GenBank/DDBJ databases">
        <authorList>
            <person name="Kalmankar N."/>
            <person name="Venkatesan R."/>
            <person name="Balaram P."/>
            <person name="Ramanathan S."/>
        </authorList>
    </citation>
    <scope>NUCLEOTIDE SEQUENCE</scope>
</reference>
<accession>A0A7G5F3A0</accession>
<organism evidence="2">
    <name type="scientific">Clitoria ternatea</name>
    <name type="common">Butterfly pea</name>
    <dbReference type="NCBI Taxonomy" id="43366"/>
    <lineage>
        <taxon>Eukaryota</taxon>
        <taxon>Viridiplantae</taxon>
        <taxon>Streptophyta</taxon>
        <taxon>Embryophyta</taxon>
        <taxon>Tracheophyta</taxon>
        <taxon>Spermatophyta</taxon>
        <taxon>Magnoliopsida</taxon>
        <taxon>eudicotyledons</taxon>
        <taxon>Gunneridae</taxon>
        <taxon>Pentapetalae</taxon>
        <taxon>rosids</taxon>
        <taxon>fabids</taxon>
        <taxon>Fabales</taxon>
        <taxon>Fabaceae</taxon>
        <taxon>Papilionoideae</taxon>
        <taxon>50 kb inversion clade</taxon>
        <taxon>NPAAA clade</taxon>
        <taxon>indigoferoid/millettioid clade</taxon>
        <taxon>Phaseoleae</taxon>
        <taxon>Clitoria</taxon>
    </lineage>
</organism>
<sequence>MAYVRLTSLAVLFFLAASVMLNVKKTEGANIPMTCGPCLTDECWTPGCEYHCKYCKNSRSTSSFM</sequence>